<dbReference type="EMBL" id="CP014782">
    <property type="protein sequence ID" value="AQS40054.1"/>
    <property type="molecule type" value="Genomic_DNA"/>
</dbReference>
<dbReference type="RefSeq" id="WP_149027352.1">
    <property type="nucleotide sequence ID" value="NZ_CP014782.1"/>
</dbReference>
<sequence>MSNPPTNQNVSLLVTLFNKLSQVQSKHHLNDALKQIAKLISCECIFVFCISKATKQVRLRHLSLGYSIDVPKLEHALNHSNSFHHLFMKQNSKCVGDRVFTDVATLSVEEKSLLEVLNITSLLLLPMVTFQGQRYLFGAINQVGQQEWQQESIQLLELSASFISIWEERDRLSHEYKKAENYSHELLYRLPLACAQVSGKNKLTLYNHAAEELLKIKEWQPLVSLVRADDTGILLDTLGLVRGGC</sequence>
<dbReference type="KEGG" id="spsw:Sps_04976"/>
<organism evidence="1 2">
    <name type="scientific">Shewanella psychrophila</name>
    <dbReference type="NCBI Taxonomy" id="225848"/>
    <lineage>
        <taxon>Bacteria</taxon>
        <taxon>Pseudomonadati</taxon>
        <taxon>Pseudomonadota</taxon>
        <taxon>Gammaproteobacteria</taxon>
        <taxon>Alteromonadales</taxon>
        <taxon>Shewanellaceae</taxon>
        <taxon>Shewanella</taxon>
    </lineage>
</organism>
<dbReference type="STRING" id="225848.Sps_04976"/>
<evidence type="ECO:0008006" key="3">
    <source>
        <dbReference type="Google" id="ProtNLM"/>
    </source>
</evidence>
<evidence type="ECO:0000313" key="2">
    <source>
        <dbReference type="Proteomes" id="UP000189545"/>
    </source>
</evidence>
<dbReference type="Gene3D" id="3.30.450.40">
    <property type="match status" value="1"/>
</dbReference>
<gene>
    <name evidence="1" type="ORF">Sps_04976</name>
</gene>
<proteinExistence type="predicted"/>
<accession>A0A1S6HX96</accession>
<dbReference type="Proteomes" id="UP000189545">
    <property type="component" value="Chromosome"/>
</dbReference>
<dbReference type="InterPro" id="IPR029016">
    <property type="entry name" value="GAF-like_dom_sf"/>
</dbReference>
<keyword evidence="2" id="KW-1185">Reference proteome</keyword>
<name>A0A1S6HX96_9GAMM</name>
<reference evidence="1 2" key="1">
    <citation type="submission" date="2016-03" db="EMBL/GenBank/DDBJ databases">
        <title>Complete genome sequence of Shewanella psychrophila WP2, a deep sea bacterium isolated from west Pacific sediment.</title>
        <authorList>
            <person name="Xu G."/>
            <person name="Jian H."/>
        </authorList>
    </citation>
    <scope>NUCLEOTIDE SEQUENCE [LARGE SCALE GENOMIC DNA]</scope>
    <source>
        <strain evidence="1 2">WP2</strain>
    </source>
</reference>
<protein>
    <recommendedName>
        <fullName evidence="3">GAF domain-containing protein</fullName>
    </recommendedName>
</protein>
<dbReference type="SUPFAM" id="SSF55781">
    <property type="entry name" value="GAF domain-like"/>
    <property type="match status" value="1"/>
</dbReference>
<dbReference type="AlphaFoldDB" id="A0A1S6HX96"/>
<evidence type="ECO:0000313" key="1">
    <source>
        <dbReference type="EMBL" id="AQS40054.1"/>
    </source>
</evidence>